<gene>
    <name evidence="8" type="ORF">DAY19_03005</name>
</gene>
<proteinExistence type="inferred from homology"/>
<sequence>MVKDFDELHAIGELTKIEDPLVRYQEITRINHNGDSFPIHSFEIGSDDPSAPVLALFGGVHGLEKVGTQVVVTYLTSLFKQLSWDEELRRSLEKYRIISIPLINPWGMYHHRRSNANDVDLMRNAPVKALEKKKFLLSGQRLTPRLPWYQGQENAAMEEELQALVNYCRKNIFQAKRAISVDFHSGFGLKDRLWYPYSKTLAPFKNITEMENLEQLLNETHPHHIYQIEPTSESYTIEGDVWDYLYDEYIQENPDGVYIPLTLEMGSWIWVKKNPLQIFRREGLFNPIKSHRYDRTMRRHIMLIKFLFRAVGSSKAWVKENSL</sequence>
<evidence type="ECO:0000256" key="4">
    <source>
        <dbReference type="ARBA" id="ARBA00022801"/>
    </source>
</evidence>
<keyword evidence="4" id="KW-0378">Hydrolase</keyword>
<reference evidence="9" key="1">
    <citation type="journal article" date="2019" name="Int. J. Syst. Evol. Microbiol.">
        <title>Halobacteriovorax valvorus sp. nov., a novel prokaryotic predator isolated from coastal seawater of China.</title>
        <authorList>
            <person name="Chen M.-X."/>
        </authorList>
    </citation>
    <scope>NUCLEOTIDE SEQUENCE [LARGE SCALE GENOMIC DNA]</scope>
    <source>
        <strain evidence="9">BL9</strain>
    </source>
</reference>
<name>A0ABY0IKT2_9BACT</name>
<keyword evidence="9" id="KW-1185">Reference proteome</keyword>
<evidence type="ECO:0000313" key="8">
    <source>
        <dbReference type="EMBL" id="RZF22758.1"/>
    </source>
</evidence>
<evidence type="ECO:0000313" key="9">
    <source>
        <dbReference type="Proteomes" id="UP000443582"/>
    </source>
</evidence>
<dbReference type="PANTHER" id="PTHR11705:SF143">
    <property type="entry name" value="SLL0236 PROTEIN"/>
    <property type="match status" value="1"/>
</dbReference>
<evidence type="ECO:0000256" key="2">
    <source>
        <dbReference type="ARBA" id="ARBA00005988"/>
    </source>
</evidence>
<protein>
    <submittedName>
        <fullName evidence="8">DUF2817 domain-containing protein</fullName>
    </submittedName>
</protein>
<evidence type="ECO:0000259" key="7">
    <source>
        <dbReference type="Pfam" id="PF00246"/>
    </source>
</evidence>
<keyword evidence="5" id="KW-0862">Zinc</keyword>
<keyword evidence="3" id="KW-0645">Protease</keyword>
<keyword evidence="6" id="KW-0482">Metalloprotease</keyword>
<feature type="domain" description="Peptidase M14" evidence="7">
    <location>
        <begin position="23"/>
        <end position="249"/>
    </location>
</feature>
<evidence type="ECO:0000256" key="3">
    <source>
        <dbReference type="ARBA" id="ARBA00022670"/>
    </source>
</evidence>
<evidence type="ECO:0000256" key="1">
    <source>
        <dbReference type="ARBA" id="ARBA00001947"/>
    </source>
</evidence>
<accession>A0ABY0IKT2</accession>
<evidence type="ECO:0000256" key="5">
    <source>
        <dbReference type="ARBA" id="ARBA00022833"/>
    </source>
</evidence>
<dbReference type="EMBL" id="QDKL01000001">
    <property type="protein sequence ID" value="RZF22758.1"/>
    <property type="molecule type" value="Genomic_DNA"/>
</dbReference>
<comment type="caution">
    <text evidence="8">The sequence shown here is derived from an EMBL/GenBank/DDBJ whole genome shotgun (WGS) entry which is preliminary data.</text>
</comment>
<dbReference type="PANTHER" id="PTHR11705">
    <property type="entry name" value="PROTEASE FAMILY M14 CARBOXYPEPTIDASE A,B"/>
    <property type="match status" value="1"/>
</dbReference>
<dbReference type="Gene3D" id="3.40.630.10">
    <property type="entry name" value="Zn peptidases"/>
    <property type="match status" value="1"/>
</dbReference>
<dbReference type="InterPro" id="IPR000834">
    <property type="entry name" value="Peptidase_M14"/>
</dbReference>
<comment type="similarity">
    <text evidence="2">Belongs to the peptidase M14 family.</text>
</comment>
<dbReference type="Pfam" id="PF00246">
    <property type="entry name" value="Peptidase_M14"/>
    <property type="match status" value="1"/>
</dbReference>
<dbReference type="Proteomes" id="UP000443582">
    <property type="component" value="Unassembled WGS sequence"/>
</dbReference>
<organism evidence="8 9">
    <name type="scientific">Halobacteriovorax vibrionivorans</name>
    <dbReference type="NCBI Taxonomy" id="2152716"/>
    <lineage>
        <taxon>Bacteria</taxon>
        <taxon>Pseudomonadati</taxon>
        <taxon>Bdellovibrionota</taxon>
        <taxon>Bacteriovoracia</taxon>
        <taxon>Bacteriovoracales</taxon>
        <taxon>Halobacteriovoraceae</taxon>
        <taxon>Halobacteriovorax</taxon>
    </lineage>
</organism>
<evidence type="ECO:0000256" key="6">
    <source>
        <dbReference type="ARBA" id="ARBA00023049"/>
    </source>
</evidence>
<comment type="cofactor">
    <cofactor evidence="1">
        <name>Zn(2+)</name>
        <dbReference type="ChEBI" id="CHEBI:29105"/>
    </cofactor>
</comment>
<dbReference type="SUPFAM" id="SSF53187">
    <property type="entry name" value="Zn-dependent exopeptidases"/>
    <property type="match status" value="1"/>
</dbReference>